<dbReference type="InterPro" id="IPR017575">
    <property type="entry name" value="CRISPR-assoc_helicase_Cas3"/>
</dbReference>
<dbReference type="Gene3D" id="3.40.50.300">
    <property type="entry name" value="P-loop containing nucleotide triphosphate hydrolases"/>
    <property type="match status" value="2"/>
</dbReference>
<accession>A0A1J1LI63</accession>
<dbReference type="InterPro" id="IPR027417">
    <property type="entry name" value="P-loop_NTPase"/>
</dbReference>
<evidence type="ECO:0000256" key="1">
    <source>
        <dbReference type="ARBA" id="ARBA00022741"/>
    </source>
</evidence>
<dbReference type="GO" id="GO:0005524">
    <property type="term" value="F:ATP binding"/>
    <property type="evidence" value="ECO:0007669"/>
    <property type="project" value="UniProtKB-KW"/>
</dbReference>
<keyword evidence="5" id="KW-0051">Antiviral defense</keyword>
<dbReference type="GO" id="GO:0003676">
    <property type="term" value="F:nucleic acid binding"/>
    <property type="evidence" value="ECO:0007669"/>
    <property type="project" value="InterPro"/>
</dbReference>
<evidence type="ECO:0000259" key="6">
    <source>
        <dbReference type="PROSITE" id="PS51192"/>
    </source>
</evidence>
<dbReference type="InterPro" id="IPR011545">
    <property type="entry name" value="DEAD/DEAH_box_helicase_dom"/>
</dbReference>
<dbReference type="STRING" id="671072.PL9214430172"/>
<dbReference type="RefSeq" id="WP_186440342.1">
    <property type="nucleotide sequence ID" value="NZ_LN889796.1"/>
</dbReference>
<reference evidence="8" key="1">
    <citation type="submission" date="2015-10" db="EMBL/GenBank/DDBJ databases">
        <authorList>
            <person name="Regsiter A."/>
            <person name="william w."/>
        </authorList>
    </citation>
    <scope>NUCLEOTIDE SEQUENCE [LARGE SCALE GENOMIC DNA]</scope>
</reference>
<dbReference type="Pfam" id="PF00270">
    <property type="entry name" value="DEAD"/>
    <property type="match status" value="1"/>
</dbReference>
<evidence type="ECO:0000256" key="5">
    <source>
        <dbReference type="ARBA" id="ARBA00023118"/>
    </source>
</evidence>
<dbReference type="SUPFAM" id="SSF52540">
    <property type="entry name" value="P-loop containing nucleoside triphosphate hydrolases"/>
    <property type="match status" value="1"/>
</dbReference>
<dbReference type="NCBIfam" id="TIGR03158">
    <property type="entry name" value="cas3_cyano"/>
    <property type="match status" value="1"/>
</dbReference>
<dbReference type="PROSITE" id="PS51192">
    <property type="entry name" value="HELICASE_ATP_BIND_1"/>
    <property type="match status" value="1"/>
</dbReference>
<dbReference type="GO" id="GO:0016787">
    <property type="term" value="F:hydrolase activity"/>
    <property type="evidence" value="ECO:0007669"/>
    <property type="project" value="UniProtKB-KW"/>
</dbReference>
<protein>
    <submittedName>
        <fullName evidence="7">CRISPR-associated helicase, Cas3 family</fullName>
    </submittedName>
</protein>
<dbReference type="InterPro" id="IPR014001">
    <property type="entry name" value="Helicase_ATP-bd"/>
</dbReference>
<dbReference type="EMBL" id="CZDF01000148">
    <property type="protein sequence ID" value="CUR32200.1"/>
    <property type="molecule type" value="Genomic_DNA"/>
</dbReference>
<keyword evidence="1" id="KW-0547">Nucleotide-binding</keyword>
<evidence type="ECO:0000256" key="4">
    <source>
        <dbReference type="ARBA" id="ARBA00022840"/>
    </source>
</evidence>
<dbReference type="Proteomes" id="UP000184315">
    <property type="component" value="Unassembled WGS sequence"/>
</dbReference>
<dbReference type="AlphaFoldDB" id="A0A1J1LI63"/>
<dbReference type="InterPro" id="IPR054712">
    <property type="entry name" value="Cas3-like_dom"/>
</dbReference>
<evidence type="ECO:0000313" key="7">
    <source>
        <dbReference type="EMBL" id="CUR32200.1"/>
    </source>
</evidence>
<dbReference type="GO" id="GO:0051607">
    <property type="term" value="P:defense response to virus"/>
    <property type="evidence" value="ECO:0007669"/>
    <property type="project" value="UniProtKB-KW"/>
</dbReference>
<dbReference type="GO" id="GO:0004386">
    <property type="term" value="F:helicase activity"/>
    <property type="evidence" value="ECO:0007669"/>
    <property type="project" value="UniProtKB-KW"/>
</dbReference>
<name>A0A1J1LI63_9CYAN</name>
<gene>
    <name evidence="7" type="ORF">PL9214430172</name>
</gene>
<dbReference type="Pfam" id="PF22590">
    <property type="entry name" value="Cas3-like_C_2"/>
    <property type="match status" value="1"/>
</dbReference>
<sequence>MSIHSSLKQESLIVDTYSITLKPVYSCPASEPLQGVTLPPGWTLAWHQAETFKALSDPNIDVVFNTAMTGDGKTLAACLDVLLGNGSAMVQYPTNELARDQEIQIQGYVEKFNPFPLPRIGRLSGAELELYAENEGVRKSAVLETHTSQREILLSNPDILHYLHRGAYLMPKDSPDKLWGRIDEDFDLFIFDEFHVFNAPQIASVINTLLLIRYTKRQKKFLFLSATPNQELLTRLNKVGFRCVEINPIDQNKYVFPSTIKECQELEAQKWRKVSREIKLNFISLEPSTKASENWLKDNQQLILDYFQNNPGSKGAIILNSIAAVKRLTPIFTEFLKPYGLTVGENTGLSGKGQKERSLSTDLVLGTSTIDVGVDFKINFLIFESSDTGTFIQRLGRLGRHDDYEKDGKKIAFTNFTAYALTPNFLVGSLFLEQSAPLEIGGTYDRKYFNEILKDKYYKINDFSKYYSRWGAVQSVILCGKNGLGNDYIKRSYAGSQEAFKTACEEVFETKFGRVAGCLRRWRSEWQQFSGRDGNPIADEAASFRGSSPLQCGIYDLTEAHEIDRFKTYDLPGIISNLEIEVISKEAFLRSLHQTAERRKQPIPKSRFEYCLAFMKLHNYREERLNWRLTYPGDLQPIADAWKVQVLLGIQVWQPQNRWISEINKRLRTKPLVSYVLPIPMIEVRKRLRLPMHFQIYELDETGQHDRNAIYSVAFGQSALLLETLAYRFKSHGGELWIC</sequence>
<keyword evidence="8" id="KW-1185">Reference proteome</keyword>
<evidence type="ECO:0000256" key="3">
    <source>
        <dbReference type="ARBA" id="ARBA00022806"/>
    </source>
</evidence>
<dbReference type="SMART" id="SM00487">
    <property type="entry name" value="DEXDc"/>
    <property type="match status" value="1"/>
</dbReference>
<keyword evidence="4" id="KW-0067">ATP-binding</keyword>
<evidence type="ECO:0000313" key="8">
    <source>
        <dbReference type="Proteomes" id="UP000184315"/>
    </source>
</evidence>
<feature type="domain" description="Helicase ATP-binding" evidence="6">
    <location>
        <begin position="54"/>
        <end position="246"/>
    </location>
</feature>
<organism evidence="7 8">
    <name type="scientific">Planktothrix tepida PCC 9214</name>
    <dbReference type="NCBI Taxonomy" id="671072"/>
    <lineage>
        <taxon>Bacteria</taxon>
        <taxon>Bacillati</taxon>
        <taxon>Cyanobacteriota</taxon>
        <taxon>Cyanophyceae</taxon>
        <taxon>Oscillatoriophycideae</taxon>
        <taxon>Oscillatoriales</taxon>
        <taxon>Microcoleaceae</taxon>
        <taxon>Planktothrix</taxon>
    </lineage>
</organism>
<keyword evidence="2" id="KW-0378">Hydrolase</keyword>
<keyword evidence="3" id="KW-0347">Helicase</keyword>
<evidence type="ECO:0000256" key="2">
    <source>
        <dbReference type="ARBA" id="ARBA00022801"/>
    </source>
</evidence>
<proteinExistence type="predicted"/>